<feature type="domain" description="Transposase IS200-like" evidence="2">
    <location>
        <begin position="44"/>
        <end position="147"/>
    </location>
</feature>
<dbReference type="Gene3D" id="3.30.70.1290">
    <property type="entry name" value="Transposase IS200-like"/>
    <property type="match status" value="1"/>
</dbReference>
<feature type="region of interest" description="Disordered" evidence="1">
    <location>
        <begin position="1"/>
        <end position="30"/>
    </location>
</feature>
<dbReference type="GO" id="GO:0004803">
    <property type="term" value="F:transposase activity"/>
    <property type="evidence" value="ECO:0007669"/>
    <property type="project" value="InterPro"/>
</dbReference>
<gene>
    <name evidence="3" type="ORF">SOO65_06635</name>
</gene>
<dbReference type="GO" id="GO:0006313">
    <property type="term" value="P:DNA transposition"/>
    <property type="evidence" value="ECO:0007669"/>
    <property type="project" value="InterPro"/>
</dbReference>
<protein>
    <submittedName>
        <fullName evidence="3">Transposase</fullName>
    </submittedName>
</protein>
<dbReference type="RefSeq" id="WP_321398606.1">
    <property type="nucleotide sequence ID" value="NZ_CP139487.1"/>
</dbReference>
<keyword evidence="4" id="KW-1185">Reference proteome</keyword>
<dbReference type="Pfam" id="PF01797">
    <property type="entry name" value="Y1_Tnp"/>
    <property type="match status" value="1"/>
</dbReference>
<evidence type="ECO:0000256" key="1">
    <source>
        <dbReference type="SAM" id="MobiDB-lite"/>
    </source>
</evidence>
<dbReference type="SMART" id="SM01321">
    <property type="entry name" value="Y1_Tnp"/>
    <property type="match status" value="1"/>
</dbReference>
<dbReference type="GO" id="GO:0003677">
    <property type="term" value="F:DNA binding"/>
    <property type="evidence" value="ECO:0007669"/>
    <property type="project" value="InterPro"/>
</dbReference>
<dbReference type="Proteomes" id="UP001324634">
    <property type="component" value="Chromosome"/>
</dbReference>
<organism evidence="3 4">
    <name type="scientific">Peredibacter starrii</name>
    <dbReference type="NCBI Taxonomy" id="28202"/>
    <lineage>
        <taxon>Bacteria</taxon>
        <taxon>Pseudomonadati</taxon>
        <taxon>Bdellovibrionota</taxon>
        <taxon>Bacteriovoracia</taxon>
        <taxon>Bacteriovoracales</taxon>
        <taxon>Bacteriovoracaceae</taxon>
        <taxon>Peredibacter</taxon>
    </lineage>
</organism>
<dbReference type="KEGG" id="psti:SOO65_06635"/>
<dbReference type="SUPFAM" id="SSF143422">
    <property type="entry name" value="Transposase IS200-like"/>
    <property type="match status" value="1"/>
</dbReference>
<dbReference type="EMBL" id="CP139487">
    <property type="protein sequence ID" value="WPU66418.1"/>
    <property type="molecule type" value="Genomic_DNA"/>
</dbReference>
<sequence>MNKKQLSLNLYQGKSGGRRPGSGRKRIHSKGVAHRIREKVTNRTPLHINFKYRTFIKNKYCLKLLKRAIINARAHGLRIIHFSLQSNHVHLIIEAENNDTLTKGMRSLTITFAKGLNKGKVQIERYHLHVLKTIKETKHAVQYVLFNQQKHGAAGAASDDCKDLQSRSRMRREEKGHIFED</sequence>
<feature type="region of interest" description="Disordered" evidence="1">
    <location>
        <begin position="156"/>
        <end position="181"/>
    </location>
</feature>
<dbReference type="AlphaFoldDB" id="A0AAX4HSQ5"/>
<feature type="compositionally biased region" description="Basic residues" evidence="1">
    <location>
        <begin position="21"/>
        <end position="30"/>
    </location>
</feature>
<name>A0AAX4HSQ5_9BACT</name>
<proteinExistence type="predicted"/>
<accession>A0AAX4HSQ5</accession>
<dbReference type="InterPro" id="IPR002686">
    <property type="entry name" value="Transposase_17"/>
</dbReference>
<evidence type="ECO:0000313" key="4">
    <source>
        <dbReference type="Proteomes" id="UP001324634"/>
    </source>
</evidence>
<evidence type="ECO:0000259" key="2">
    <source>
        <dbReference type="SMART" id="SM01321"/>
    </source>
</evidence>
<dbReference type="InterPro" id="IPR036515">
    <property type="entry name" value="Transposase_17_sf"/>
</dbReference>
<feature type="compositionally biased region" description="Polar residues" evidence="1">
    <location>
        <begin position="1"/>
        <end position="12"/>
    </location>
</feature>
<evidence type="ECO:0000313" key="3">
    <source>
        <dbReference type="EMBL" id="WPU66418.1"/>
    </source>
</evidence>
<reference evidence="3 4" key="1">
    <citation type="submission" date="2023-11" db="EMBL/GenBank/DDBJ databases">
        <title>Peredibacter starrii A3.12.</title>
        <authorList>
            <person name="Mitchell R.J."/>
        </authorList>
    </citation>
    <scope>NUCLEOTIDE SEQUENCE [LARGE SCALE GENOMIC DNA]</scope>
    <source>
        <strain evidence="3 4">A3.12</strain>
    </source>
</reference>
<feature type="compositionally biased region" description="Basic and acidic residues" evidence="1">
    <location>
        <begin position="159"/>
        <end position="181"/>
    </location>
</feature>